<dbReference type="Pfam" id="PF20616">
    <property type="entry name" value="Caps_syn_GfcC_N"/>
    <property type="match status" value="1"/>
</dbReference>
<comment type="caution">
    <text evidence="7">The sequence shown here is derived from an EMBL/GenBank/DDBJ whole genome shotgun (WGS) entry which is preliminary data.</text>
</comment>
<feature type="region of interest" description="Disordered" evidence="2">
    <location>
        <begin position="50"/>
        <end position="80"/>
    </location>
</feature>
<dbReference type="InterPro" id="IPR003715">
    <property type="entry name" value="Poly_export_N"/>
</dbReference>
<keyword evidence="1" id="KW-0732">Signal</keyword>
<evidence type="ECO:0000256" key="1">
    <source>
        <dbReference type="ARBA" id="ARBA00022729"/>
    </source>
</evidence>
<sequence length="891" mass="94165">MKLFGSRRQPFGVCALAAVLALTFASFITLPGYAQQPSAELIERLQRQAGGGLPKADPGEQLDRQREPDIREPSFSGGEPTLEELEVRRARSRQQLDALLPVSILEEEYRERLASETLRQFGYDLFQSAPGELTPITGEVGDSYVLGVGDELLVTFSGATSSSNTARVARDGRLIVASLPPLQAAGRTLGNVRRQIAGATRRNLLGTDVYVSLGGVRSITVLVGGEVARPGQYQVTSMADIASVIARAGGIRKSGTLRNVKLYRRGAARTVDLYGLLGIGTPSSAGVQDGDRIIVPVIGDTVAISGGVARPGIYEIRGNTTLGDVLAYAGGAVPPRGYRVSVSRIEDDGQENFVSLDGPNSRLRAGDGVLILGGSTGGKQNRVSLAGFVSNPGPRPLGAAGTVADLIGSSQELRLGTYLPMAVLRRRSLTSGLQEFEAVDLLSALDGTSPVPLRAEDRLIIFSRDDISFLNSTSVREILAGGQHAECPVLEDLRDLVSDTQSPRFNALLRNNFYSETSEVVATGQLLAGNDGALENMPEQDIESPCPEVFLENVELLTFVLEQSVSIGGSVRRPGAYPVANNESAATVIAAANGVLAAVRDGTIEVVRGDQFDRFALPAGGDVSGLANIIVGPGDELRVTAPLRNSEDGTVLLTGEFVSPGLYAIRPGERLSQLIARAGGYTQNAYPYGAVLTRQSVRDAQQAAQARTARQLRETVLALAARDEVDAEAVGAVSQIIDSMSKTDMPGRMVVEADPLALRARPDLDPLLEGGDALHVPNQPTAVYVFGSVLSPGALQFQAGKSVDEYVSEAGGTAGNTDKSRIFVVYPNGTAQPTRRSFWRRSDVVLPPGSTVIVPKDLTPLLGLEIAQTITGIFGGIAQAIATTLIVADRN</sequence>
<evidence type="ECO:0000259" key="6">
    <source>
        <dbReference type="Pfam" id="PF20616"/>
    </source>
</evidence>
<protein>
    <submittedName>
        <fullName evidence="7">SLBB domain-containing protein</fullName>
    </submittedName>
</protein>
<reference evidence="7 8" key="1">
    <citation type="submission" date="2021-04" db="EMBL/GenBank/DDBJ databases">
        <authorList>
            <person name="Pira H."/>
            <person name="Risdian C."/>
            <person name="Wink J."/>
        </authorList>
    </citation>
    <scope>NUCLEOTIDE SEQUENCE [LARGE SCALE GENOMIC DNA]</scope>
    <source>
        <strain evidence="7 8">WHA3</strain>
    </source>
</reference>
<organism evidence="7 8">
    <name type="scientific">Pacificimonas pallii</name>
    <dbReference type="NCBI Taxonomy" id="2827236"/>
    <lineage>
        <taxon>Bacteria</taxon>
        <taxon>Pseudomonadati</taxon>
        <taxon>Pseudomonadota</taxon>
        <taxon>Alphaproteobacteria</taxon>
        <taxon>Sphingomonadales</taxon>
        <taxon>Sphingosinicellaceae</taxon>
        <taxon>Pacificimonas</taxon>
    </lineage>
</organism>
<dbReference type="EMBL" id="JAGSPA010000003">
    <property type="protein sequence ID" value="MBV7256896.1"/>
    <property type="molecule type" value="Genomic_DNA"/>
</dbReference>
<feature type="domain" description="Polysaccharide export protein N-terminal" evidence="3">
    <location>
        <begin position="141"/>
        <end position="212"/>
    </location>
</feature>
<dbReference type="Pfam" id="PF02563">
    <property type="entry name" value="Poly_export"/>
    <property type="match status" value="1"/>
</dbReference>
<dbReference type="PANTHER" id="PTHR33619:SF3">
    <property type="entry name" value="POLYSACCHARIDE EXPORT PROTEIN GFCE-RELATED"/>
    <property type="match status" value="1"/>
</dbReference>
<name>A0ABS6SEY4_9SPHN</name>
<evidence type="ECO:0000259" key="3">
    <source>
        <dbReference type="Pfam" id="PF02563"/>
    </source>
</evidence>
<dbReference type="Pfam" id="PF10531">
    <property type="entry name" value="SLBB"/>
    <property type="match status" value="2"/>
</dbReference>
<feature type="domain" description="Soluble ligand binding" evidence="5">
    <location>
        <begin position="221"/>
        <end position="266"/>
    </location>
</feature>
<feature type="compositionally biased region" description="Basic and acidic residues" evidence="2">
    <location>
        <begin position="57"/>
        <end position="72"/>
    </location>
</feature>
<dbReference type="InterPro" id="IPR010425">
    <property type="entry name" value="Caps_synth_GfcC-like_C"/>
</dbReference>
<accession>A0ABS6SEY4</accession>
<evidence type="ECO:0000259" key="5">
    <source>
        <dbReference type="Pfam" id="PF10531"/>
    </source>
</evidence>
<evidence type="ECO:0000256" key="2">
    <source>
        <dbReference type="SAM" id="MobiDB-lite"/>
    </source>
</evidence>
<dbReference type="PANTHER" id="PTHR33619">
    <property type="entry name" value="POLYSACCHARIDE EXPORT PROTEIN GFCE-RELATED"/>
    <property type="match status" value="1"/>
</dbReference>
<evidence type="ECO:0000313" key="7">
    <source>
        <dbReference type="EMBL" id="MBV7256896.1"/>
    </source>
</evidence>
<gene>
    <name evidence="7" type="ORF">KCG44_08880</name>
</gene>
<evidence type="ECO:0000313" key="8">
    <source>
        <dbReference type="Proteomes" id="UP000722336"/>
    </source>
</evidence>
<dbReference type="InterPro" id="IPR019554">
    <property type="entry name" value="Soluble_ligand-bd"/>
</dbReference>
<dbReference type="RefSeq" id="WP_218445723.1">
    <property type="nucleotide sequence ID" value="NZ_JAGSPA010000003.1"/>
</dbReference>
<feature type="domain" description="Capsule biosynthesis GfcC-like N-terminal" evidence="6">
    <location>
        <begin position="666"/>
        <end position="776"/>
    </location>
</feature>
<feature type="domain" description="Capsule biosynthesis GfcC-like C-terminal" evidence="4">
    <location>
        <begin position="792"/>
        <end position="855"/>
    </location>
</feature>
<dbReference type="Pfam" id="PF06251">
    <property type="entry name" value="Caps_syn_GfcC_C"/>
    <property type="match status" value="1"/>
</dbReference>
<evidence type="ECO:0000259" key="4">
    <source>
        <dbReference type="Pfam" id="PF06251"/>
    </source>
</evidence>
<keyword evidence="8" id="KW-1185">Reference proteome</keyword>
<proteinExistence type="predicted"/>
<dbReference type="InterPro" id="IPR049712">
    <property type="entry name" value="Poly_export"/>
</dbReference>
<dbReference type="Proteomes" id="UP000722336">
    <property type="component" value="Unassembled WGS sequence"/>
</dbReference>
<dbReference type="InterPro" id="IPR046459">
    <property type="entry name" value="Caps_syn_GfcC_N"/>
</dbReference>
<feature type="domain" description="Soluble ligand binding" evidence="5">
    <location>
        <begin position="302"/>
        <end position="349"/>
    </location>
</feature>